<evidence type="ECO:0000259" key="1">
    <source>
        <dbReference type="Pfam" id="PF03184"/>
    </source>
</evidence>
<dbReference type="EMBL" id="JARBHB010000002">
    <property type="protein sequence ID" value="KAJ8892002.1"/>
    <property type="molecule type" value="Genomic_DNA"/>
</dbReference>
<name>A0ABQ9I5S6_9NEOP</name>
<protein>
    <recommendedName>
        <fullName evidence="1">DDE-1 domain-containing protein</fullName>
    </recommendedName>
</protein>
<proteinExistence type="predicted"/>
<dbReference type="PANTHER" id="PTHR19303">
    <property type="entry name" value="TRANSPOSON"/>
    <property type="match status" value="1"/>
</dbReference>
<dbReference type="Pfam" id="PF03184">
    <property type="entry name" value="DDE_1"/>
    <property type="match status" value="1"/>
</dbReference>
<gene>
    <name evidence="2" type="ORF">PR048_004567</name>
</gene>
<sequence length="295" mass="33696">MLLVKNVLQGKHYSIPLGTLSNKVRKKHTNSIGRPLLSFVEHFIQVTEWGFPFDTLDLRMMASAYLNIQGCTVPCFKNNIPSSDWVLAFLKRHRAKISKRMGRNIRTSSASLSEKLSEQYFDCLAVTVMTEDGSNVSPTNIFNYDETNLFDDPGQNNAFLRDKYFEAVSKVQYPLCFVVQYVFLCCLHMLAIKQNIYDPLVQKVVLEDTMQLQQGSWFDIVTFSDWFETVFVPHVKGIQGKKLIIGDNPSSNSANASTRKHRIPCLPANSTHLLQPLDVAFYGPLKRYWRNVLDA</sequence>
<keyword evidence="3" id="KW-1185">Reference proteome</keyword>
<feature type="domain" description="DDE-1" evidence="1">
    <location>
        <begin position="211"/>
        <end position="291"/>
    </location>
</feature>
<evidence type="ECO:0000313" key="2">
    <source>
        <dbReference type="EMBL" id="KAJ8892002.1"/>
    </source>
</evidence>
<dbReference type="Proteomes" id="UP001159363">
    <property type="component" value="Chromosome 2"/>
</dbReference>
<reference evidence="2 3" key="1">
    <citation type="submission" date="2023-02" db="EMBL/GenBank/DDBJ databases">
        <title>LHISI_Scaffold_Assembly.</title>
        <authorList>
            <person name="Stuart O.P."/>
            <person name="Cleave R."/>
            <person name="Magrath M.J.L."/>
            <person name="Mikheyev A.S."/>
        </authorList>
    </citation>
    <scope>NUCLEOTIDE SEQUENCE [LARGE SCALE GENOMIC DNA]</scope>
    <source>
        <strain evidence="2">Daus_M_001</strain>
        <tissue evidence="2">Leg muscle</tissue>
    </source>
</reference>
<accession>A0ABQ9I5S6</accession>
<dbReference type="InterPro" id="IPR004875">
    <property type="entry name" value="DDE_SF_endonuclease_dom"/>
</dbReference>
<evidence type="ECO:0000313" key="3">
    <source>
        <dbReference type="Proteomes" id="UP001159363"/>
    </source>
</evidence>
<organism evidence="2 3">
    <name type="scientific">Dryococelus australis</name>
    <dbReference type="NCBI Taxonomy" id="614101"/>
    <lineage>
        <taxon>Eukaryota</taxon>
        <taxon>Metazoa</taxon>
        <taxon>Ecdysozoa</taxon>
        <taxon>Arthropoda</taxon>
        <taxon>Hexapoda</taxon>
        <taxon>Insecta</taxon>
        <taxon>Pterygota</taxon>
        <taxon>Neoptera</taxon>
        <taxon>Polyneoptera</taxon>
        <taxon>Phasmatodea</taxon>
        <taxon>Verophasmatodea</taxon>
        <taxon>Anareolatae</taxon>
        <taxon>Phasmatidae</taxon>
        <taxon>Eurycanthinae</taxon>
        <taxon>Dryococelus</taxon>
    </lineage>
</organism>
<dbReference type="InterPro" id="IPR050863">
    <property type="entry name" value="CenT-Element_Derived"/>
</dbReference>
<comment type="caution">
    <text evidence="2">The sequence shown here is derived from an EMBL/GenBank/DDBJ whole genome shotgun (WGS) entry which is preliminary data.</text>
</comment>